<keyword evidence="2" id="KW-1185">Reference proteome</keyword>
<dbReference type="EMBL" id="FUYE01000008">
    <property type="protein sequence ID" value="SKA98540.1"/>
    <property type="molecule type" value="Genomic_DNA"/>
</dbReference>
<dbReference type="Proteomes" id="UP000190774">
    <property type="component" value="Unassembled WGS sequence"/>
</dbReference>
<evidence type="ECO:0000313" key="2">
    <source>
        <dbReference type="Proteomes" id="UP000190774"/>
    </source>
</evidence>
<sequence>MKPQRYNMKPNKARLGNRWGCCIGHAFRNFNPPSRLDAHLRPSGASA</sequence>
<name>A0A1T4YA21_9BACT</name>
<dbReference type="STRING" id="48467.SAMN02745166_02789"/>
<reference evidence="2" key="1">
    <citation type="submission" date="2017-02" db="EMBL/GenBank/DDBJ databases">
        <authorList>
            <person name="Varghese N."/>
            <person name="Submissions S."/>
        </authorList>
    </citation>
    <scope>NUCLEOTIDE SEQUENCE [LARGE SCALE GENOMIC DNA]</scope>
    <source>
        <strain evidence="2">ATCC 700200</strain>
    </source>
</reference>
<organism evidence="1 2">
    <name type="scientific">Prosthecobacter debontii</name>
    <dbReference type="NCBI Taxonomy" id="48467"/>
    <lineage>
        <taxon>Bacteria</taxon>
        <taxon>Pseudomonadati</taxon>
        <taxon>Verrucomicrobiota</taxon>
        <taxon>Verrucomicrobiia</taxon>
        <taxon>Verrucomicrobiales</taxon>
        <taxon>Verrucomicrobiaceae</taxon>
        <taxon>Prosthecobacter</taxon>
    </lineage>
</organism>
<dbReference type="RefSeq" id="WP_176159428.1">
    <property type="nucleotide sequence ID" value="NZ_FUYE01000008.1"/>
</dbReference>
<evidence type="ECO:0000313" key="1">
    <source>
        <dbReference type="EMBL" id="SKA98540.1"/>
    </source>
</evidence>
<proteinExistence type="predicted"/>
<dbReference type="AlphaFoldDB" id="A0A1T4YA21"/>
<protein>
    <submittedName>
        <fullName evidence="1">Uncharacterized protein</fullName>
    </submittedName>
</protein>
<accession>A0A1T4YA21</accession>
<gene>
    <name evidence="1" type="ORF">SAMN02745166_02789</name>
</gene>